<evidence type="ECO:0000313" key="2">
    <source>
        <dbReference type="Proteomes" id="UP001215598"/>
    </source>
</evidence>
<dbReference type="EMBL" id="JARKIB010000510">
    <property type="protein sequence ID" value="KAJ7702854.1"/>
    <property type="molecule type" value="Genomic_DNA"/>
</dbReference>
<reference evidence="1" key="1">
    <citation type="submission" date="2023-03" db="EMBL/GenBank/DDBJ databases">
        <title>Massive genome expansion in bonnet fungi (Mycena s.s.) driven by repeated elements and novel gene families across ecological guilds.</title>
        <authorList>
            <consortium name="Lawrence Berkeley National Laboratory"/>
            <person name="Harder C.B."/>
            <person name="Miyauchi S."/>
            <person name="Viragh M."/>
            <person name="Kuo A."/>
            <person name="Thoen E."/>
            <person name="Andreopoulos B."/>
            <person name="Lu D."/>
            <person name="Skrede I."/>
            <person name="Drula E."/>
            <person name="Henrissat B."/>
            <person name="Morin E."/>
            <person name="Kohler A."/>
            <person name="Barry K."/>
            <person name="LaButti K."/>
            <person name="Morin E."/>
            <person name="Salamov A."/>
            <person name="Lipzen A."/>
            <person name="Mereny Z."/>
            <person name="Hegedus B."/>
            <person name="Baldrian P."/>
            <person name="Stursova M."/>
            <person name="Weitz H."/>
            <person name="Taylor A."/>
            <person name="Grigoriev I.V."/>
            <person name="Nagy L.G."/>
            <person name="Martin F."/>
            <person name="Kauserud H."/>
        </authorList>
    </citation>
    <scope>NUCLEOTIDE SEQUENCE</scope>
    <source>
        <strain evidence="1">CBHHK182m</strain>
    </source>
</reference>
<dbReference type="InterPro" id="IPR011989">
    <property type="entry name" value="ARM-like"/>
</dbReference>
<dbReference type="SUPFAM" id="SSF48371">
    <property type="entry name" value="ARM repeat"/>
    <property type="match status" value="1"/>
</dbReference>
<keyword evidence="2" id="KW-1185">Reference proteome</keyword>
<dbReference type="Gene3D" id="1.25.10.10">
    <property type="entry name" value="Leucine-rich Repeat Variant"/>
    <property type="match status" value="1"/>
</dbReference>
<gene>
    <name evidence="1" type="ORF">B0H16DRAFT_739780</name>
</gene>
<proteinExistence type="predicted"/>
<accession>A0AAD7E017</accession>
<sequence>MFESWHSSQLWGFQKEVSLMLPYRTVIIIFSPLDRGRAASSMIDTFFTMINASELEEETLKIVVDTMLEDPSIRGFLSRGGVTEKVLGKLGNPTPSSRRAALSLVVAFSKNVEVCVSIITEKKIFRKIGSLLMDSDADVQEGALKAISASSQNPEARELILSTTQTIKNVIRLLDHGGLSISKLAFDTVESFLSEDRVINMIAIPETMFKVLSKLGDTEQPLREGALSCLLKMVGHVSRIFCEQNNLYSTYWKSCMEGMRTRSS</sequence>
<organism evidence="1 2">
    <name type="scientific">Mycena metata</name>
    <dbReference type="NCBI Taxonomy" id="1033252"/>
    <lineage>
        <taxon>Eukaryota</taxon>
        <taxon>Fungi</taxon>
        <taxon>Dikarya</taxon>
        <taxon>Basidiomycota</taxon>
        <taxon>Agaricomycotina</taxon>
        <taxon>Agaricomycetes</taxon>
        <taxon>Agaricomycetidae</taxon>
        <taxon>Agaricales</taxon>
        <taxon>Marasmiineae</taxon>
        <taxon>Mycenaceae</taxon>
        <taxon>Mycena</taxon>
    </lineage>
</organism>
<evidence type="ECO:0000313" key="1">
    <source>
        <dbReference type="EMBL" id="KAJ7702854.1"/>
    </source>
</evidence>
<dbReference type="Proteomes" id="UP001215598">
    <property type="component" value="Unassembled WGS sequence"/>
</dbReference>
<dbReference type="AlphaFoldDB" id="A0AAD7E017"/>
<name>A0AAD7E017_9AGAR</name>
<protein>
    <submittedName>
        <fullName evidence="1">Uncharacterized protein</fullName>
    </submittedName>
</protein>
<dbReference type="InterPro" id="IPR016024">
    <property type="entry name" value="ARM-type_fold"/>
</dbReference>
<comment type="caution">
    <text evidence="1">The sequence shown here is derived from an EMBL/GenBank/DDBJ whole genome shotgun (WGS) entry which is preliminary data.</text>
</comment>